<feature type="region of interest" description="Disordered" evidence="2">
    <location>
        <begin position="868"/>
        <end position="903"/>
    </location>
</feature>
<accession>A0AAW2TSS3</accession>
<dbReference type="CDD" id="cd02661">
    <property type="entry name" value="Peptidase_C19E"/>
    <property type="match status" value="1"/>
</dbReference>
<dbReference type="Gene3D" id="3.90.70.10">
    <property type="entry name" value="Cysteine proteinases"/>
    <property type="match status" value="1"/>
</dbReference>
<comment type="similarity">
    <text evidence="1">Belongs to the peptidase C19 family.</text>
</comment>
<dbReference type="FunFam" id="3.90.70.10:FF:000026">
    <property type="entry name" value="Ubiquitin carboxyl-terminal hydrolase 15"/>
    <property type="match status" value="1"/>
</dbReference>
<dbReference type="GO" id="GO:0004843">
    <property type="term" value="F:cysteine-type deubiquitinase activity"/>
    <property type="evidence" value="ECO:0007669"/>
    <property type="project" value="InterPro"/>
</dbReference>
<keyword evidence="3" id="KW-0812">Transmembrane</keyword>
<keyword evidence="3" id="KW-0472">Membrane</keyword>
<dbReference type="InterPro" id="IPR001394">
    <property type="entry name" value="Peptidase_C19_UCH"/>
</dbReference>
<dbReference type="InterPro" id="IPR018200">
    <property type="entry name" value="USP_CS"/>
</dbReference>
<feature type="region of interest" description="Disordered" evidence="2">
    <location>
        <begin position="748"/>
        <end position="786"/>
    </location>
</feature>
<dbReference type="AlphaFoldDB" id="A0AAW2TSS3"/>
<dbReference type="GO" id="GO:0016579">
    <property type="term" value="P:protein deubiquitination"/>
    <property type="evidence" value="ECO:0007669"/>
    <property type="project" value="InterPro"/>
</dbReference>
<dbReference type="PROSITE" id="PS00972">
    <property type="entry name" value="USP_1"/>
    <property type="match status" value="1"/>
</dbReference>
<dbReference type="GO" id="GO:0005829">
    <property type="term" value="C:cytosol"/>
    <property type="evidence" value="ECO:0007669"/>
    <property type="project" value="TreeGrafter"/>
</dbReference>
<sequence length="903" mass="99905">MHVAVDLNWFLQFIVLVLAAAFGFLYLVGNTASRFFVVDSNFASTTADFSTDPKSGESMAASVGGAAEVPDSCAVCGRLTKKQCARCKMVKYWFIAEAEMFVRVFHVHACITSRYIVVYNVDELSWKSISSEECQRSHWNSEHMMRCKDLQSFYKANNTKSTSLLRERKASLVPMGGSSKVLKQSNKILFPYEEFVQFFNWDKPGYPPCGLLNCGNSCFANVVLQCLAYTRPLIAYLLEKGHKKECQMDDWCFLCEFQNHVERASQSLAPFSPINILSRLPNIGGNLGYGKQEDAHEFMRFAIDTMQSVCLDEFGGEKAVHPLYQETTLIQHIFGGRLQSQVICTECNNVSNQFENMMDLTVEIHGDAGSLEECLDQFTAKEWLHGDNMYKCDNCNTYVMAWKRLNVQRAPNILTIALKRFQSGRFGKLNKRVTFPETLDLSSYMSESDGNDVYKLYAVIVHVDMLNASFFGHYICYVKDFCGNWYRVDDCKVARVDLDEVLSQGAYMLLYSSAWLLSKHTSRVFPMGLGHGMNATSHGGYLNSNTLLICARPSCLLPAEMLKKQENGNVKEVDPSLKNSVECMSSAGCFDSPVESGHLSSANCTGVEVKFEEELSSITKAEDASGDVEMVSSEASSPIINVEPHDNGILSISAKEVVSPVKCTNQPAPASTSLIDNGHMQPDIHNFKPSCPISDVENASQGNKRNGNEGVLRISTEAATAAENCTFESGSTLDVIPITTHEVQEVNSANATSMPENVKCGSGSPLPANDSNDAARKSNGESSRTKLKPVFVPGFLGKHPRKKSIKQEKKASLELSGMTREVHLNNQTHEVLKSSLSSENGSIFKDEEKPCFVIENGKVSTESVALKSPKNGDCLHQIASDEGRNTNKTKKRLPAIGQENHSH</sequence>
<dbReference type="InterPro" id="IPR028889">
    <property type="entry name" value="USP"/>
</dbReference>
<dbReference type="PANTHER" id="PTHR24006:SF677">
    <property type="entry name" value="UBIQUITIN CARBOXYL-TERMINAL HYDROLASE 19"/>
    <property type="match status" value="1"/>
</dbReference>
<dbReference type="InterPro" id="IPR038765">
    <property type="entry name" value="Papain-like_cys_pep_sf"/>
</dbReference>
<reference evidence="5" key="2">
    <citation type="journal article" date="2024" name="Plant">
        <title>Genomic evolution and insights into agronomic trait innovations of Sesamum species.</title>
        <authorList>
            <person name="Miao H."/>
            <person name="Wang L."/>
            <person name="Qu L."/>
            <person name="Liu H."/>
            <person name="Sun Y."/>
            <person name="Le M."/>
            <person name="Wang Q."/>
            <person name="Wei S."/>
            <person name="Zheng Y."/>
            <person name="Lin W."/>
            <person name="Duan Y."/>
            <person name="Cao H."/>
            <person name="Xiong S."/>
            <person name="Wang X."/>
            <person name="Wei L."/>
            <person name="Li C."/>
            <person name="Ma Q."/>
            <person name="Ju M."/>
            <person name="Zhao R."/>
            <person name="Li G."/>
            <person name="Mu C."/>
            <person name="Tian Q."/>
            <person name="Mei H."/>
            <person name="Zhang T."/>
            <person name="Gao T."/>
            <person name="Zhang H."/>
        </authorList>
    </citation>
    <scope>NUCLEOTIDE SEQUENCE</scope>
    <source>
        <strain evidence="5">G02</strain>
    </source>
</reference>
<evidence type="ECO:0000259" key="4">
    <source>
        <dbReference type="PROSITE" id="PS50235"/>
    </source>
</evidence>
<dbReference type="GO" id="GO:0005634">
    <property type="term" value="C:nucleus"/>
    <property type="evidence" value="ECO:0007669"/>
    <property type="project" value="TreeGrafter"/>
</dbReference>
<comment type="caution">
    <text evidence="5">The sequence shown here is derived from an EMBL/GenBank/DDBJ whole genome shotgun (WGS) entry which is preliminary data.</text>
</comment>
<dbReference type="EMBL" id="JACGWJ010000007">
    <property type="protein sequence ID" value="KAL0407885.1"/>
    <property type="molecule type" value="Genomic_DNA"/>
</dbReference>
<dbReference type="InterPro" id="IPR050164">
    <property type="entry name" value="Peptidase_C19"/>
</dbReference>
<evidence type="ECO:0000256" key="1">
    <source>
        <dbReference type="ARBA" id="ARBA00009085"/>
    </source>
</evidence>
<feature type="transmembrane region" description="Helical" evidence="3">
    <location>
        <begin position="7"/>
        <end position="28"/>
    </location>
</feature>
<dbReference type="PANTHER" id="PTHR24006">
    <property type="entry name" value="UBIQUITIN CARBOXYL-TERMINAL HYDROLASE"/>
    <property type="match status" value="1"/>
</dbReference>
<dbReference type="Pfam" id="PF00443">
    <property type="entry name" value="UCH"/>
    <property type="match status" value="1"/>
</dbReference>
<protein>
    <submittedName>
        <fullName evidence="5">Ubiquitin carboxyl-terminal hydrolase 18</fullName>
    </submittedName>
</protein>
<keyword evidence="3" id="KW-1133">Transmembrane helix</keyword>
<keyword evidence="5" id="KW-0378">Hydrolase</keyword>
<dbReference type="SUPFAM" id="SSF54001">
    <property type="entry name" value="Cysteine proteinases"/>
    <property type="match status" value="1"/>
</dbReference>
<dbReference type="PROSITE" id="PS50235">
    <property type="entry name" value="USP_3"/>
    <property type="match status" value="1"/>
</dbReference>
<feature type="domain" description="USP" evidence="4">
    <location>
        <begin position="209"/>
        <end position="514"/>
    </location>
</feature>
<reference evidence="5" key="1">
    <citation type="submission" date="2020-06" db="EMBL/GenBank/DDBJ databases">
        <authorList>
            <person name="Li T."/>
            <person name="Hu X."/>
            <person name="Zhang T."/>
            <person name="Song X."/>
            <person name="Zhang H."/>
            <person name="Dai N."/>
            <person name="Sheng W."/>
            <person name="Hou X."/>
            <person name="Wei L."/>
        </authorList>
    </citation>
    <scope>NUCLEOTIDE SEQUENCE</scope>
    <source>
        <strain evidence="5">G02</strain>
        <tissue evidence="5">Leaf</tissue>
    </source>
</reference>
<evidence type="ECO:0000256" key="2">
    <source>
        <dbReference type="SAM" id="MobiDB-lite"/>
    </source>
</evidence>
<name>A0AAW2TSS3_SESRA</name>
<evidence type="ECO:0000313" key="5">
    <source>
        <dbReference type="EMBL" id="KAL0407885.1"/>
    </source>
</evidence>
<evidence type="ECO:0000256" key="3">
    <source>
        <dbReference type="SAM" id="Phobius"/>
    </source>
</evidence>
<organism evidence="5">
    <name type="scientific">Sesamum radiatum</name>
    <name type="common">Black benniseed</name>
    <dbReference type="NCBI Taxonomy" id="300843"/>
    <lineage>
        <taxon>Eukaryota</taxon>
        <taxon>Viridiplantae</taxon>
        <taxon>Streptophyta</taxon>
        <taxon>Embryophyta</taxon>
        <taxon>Tracheophyta</taxon>
        <taxon>Spermatophyta</taxon>
        <taxon>Magnoliopsida</taxon>
        <taxon>eudicotyledons</taxon>
        <taxon>Gunneridae</taxon>
        <taxon>Pentapetalae</taxon>
        <taxon>asterids</taxon>
        <taxon>lamiids</taxon>
        <taxon>Lamiales</taxon>
        <taxon>Pedaliaceae</taxon>
        <taxon>Sesamum</taxon>
    </lineage>
</organism>
<proteinExistence type="inferred from homology"/>
<gene>
    <name evidence="5" type="ORF">Sradi_1722900</name>
</gene>